<evidence type="ECO:0000313" key="2">
    <source>
        <dbReference type="EMBL" id="KAF9974840.1"/>
    </source>
</evidence>
<evidence type="ECO:0000256" key="1">
    <source>
        <dbReference type="SAM" id="MobiDB-lite"/>
    </source>
</evidence>
<organism evidence="2 3">
    <name type="scientific">Modicella reniformis</name>
    <dbReference type="NCBI Taxonomy" id="1440133"/>
    <lineage>
        <taxon>Eukaryota</taxon>
        <taxon>Fungi</taxon>
        <taxon>Fungi incertae sedis</taxon>
        <taxon>Mucoromycota</taxon>
        <taxon>Mortierellomycotina</taxon>
        <taxon>Mortierellomycetes</taxon>
        <taxon>Mortierellales</taxon>
        <taxon>Mortierellaceae</taxon>
        <taxon>Modicella</taxon>
    </lineage>
</organism>
<evidence type="ECO:0000313" key="3">
    <source>
        <dbReference type="Proteomes" id="UP000749646"/>
    </source>
</evidence>
<keyword evidence="3" id="KW-1185">Reference proteome</keyword>
<dbReference type="Proteomes" id="UP000749646">
    <property type="component" value="Unassembled WGS sequence"/>
</dbReference>
<feature type="region of interest" description="Disordered" evidence="1">
    <location>
        <begin position="1"/>
        <end position="35"/>
    </location>
</feature>
<name>A0A9P6JGP3_9FUNG</name>
<dbReference type="AlphaFoldDB" id="A0A9P6JGP3"/>
<feature type="compositionally biased region" description="Basic and acidic residues" evidence="1">
    <location>
        <begin position="12"/>
        <end position="22"/>
    </location>
</feature>
<accession>A0A9P6JGP3</accession>
<dbReference type="EMBL" id="JAAAHW010004394">
    <property type="protein sequence ID" value="KAF9974840.1"/>
    <property type="molecule type" value="Genomic_DNA"/>
</dbReference>
<gene>
    <name evidence="2" type="ORF">BGZ65_008541</name>
</gene>
<protein>
    <submittedName>
        <fullName evidence="2">Uncharacterized protein</fullName>
    </submittedName>
</protein>
<reference evidence="2" key="1">
    <citation type="journal article" date="2020" name="Fungal Divers.">
        <title>Resolving the Mortierellaceae phylogeny through synthesis of multi-gene phylogenetics and phylogenomics.</title>
        <authorList>
            <person name="Vandepol N."/>
            <person name="Liber J."/>
            <person name="Desiro A."/>
            <person name="Na H."/>
            <person name="Kennedy M."/>
            <person name="Barry K."/>
            <person name="Grigoriev I.V."/>
            <person name="Miller A.N."/>
            <person name="O'Donnell K."/>
            <person name="Stajich J.E."/>
            <person name="Bonito G."/>
        </authorList>
    </citation>
    <scope>NUCLEOTIDE SEQUENCE</scope>
    <source>
        <strain evidence="2">MES-2147</strain>
    </source>
</reference>
<sequence>MRITSINTDSDSDSKSNGHRDGSSSFPSPTSPKVVDQLQRQYEDLSHRFPNGTPLSSQDRISLEKELSKFKALSEKAQKTYDAVHATIQRYQQQMLSTHAQVAAAKQALLQARKAVHTRRQQ</sequence>
<comment type="caution">
    <text evidence="2">The sequence shown here is derived from an EMBL/GenBank/DDBJ whole genome shotgun (WGS) entry which is preliminary data.</text>
</comment>
<feature type="non-terminal residue" evidence="2">
    <location>
        <position position="122"/>
    </location>
</feature>
<proteinExistence type="predicted"/>